<sequence length="289" mass="32930">MKILIAGGSGFIGSALAKQLSKKEYKLFLLTRDNNLKKPKYYDQVIIWNELYKCHNDFDVVINLCGYNISDKKWSKKVRNKILDSRIIPTEELIKFIKNSKTKLINASAIGFYPFSKEQQTEDKIVSKDTSNTGFSQEITHKWEACIKTSNLKNWCITRFGVVMGNGGFLGKIKPIIVKGLGATFGKGDNLITWVHITDLCNAIDFIIKNDVKGCCNITASADTQKQIMEKIATSLDKKIRFKFPAWFVKLLFGQMGKEMLLSSNNIYPQRLTKLGFEFKYTDFDQISI</sequence>
<dbReference type="AlphaFoldDB" id="A0A1J0KU65"/>
<dbReference type="InterPro" id="IPR001509">
    <property type="entry name" value="Epimerase_deHydtase"/>
</dbReference>
<dbReference type="RefSeq" id="WP_071664066.1">
    <property type="nucleotide sequence ID" value="NZ_CP009654.1"/>
</dbReference>
<protein>
    <submittedName>
        <fullName evidence="4">NAD dependent epimerase/dehydratase family protein</fullName>
    </submittedName>
</protein>
<dbReference type="InterPro" id="IPR010099">
    <property type="entry name" value="SDR39U1"/>
</dbReference>
<dbReference type="Proteomes" id="UP000182521">
    <property type="component" value="Chromosome"/>
</dbReference>
<dbReference type="PANTHER" id="PTHR11092">
    <property type="entry name" value="SUGAR NUCLEOTIDE EPIMERASE RELATED"/>
    <property type="match status" value="1"/>
</dbReference>
<dbReference type="Pfam" id="PF01370">
    <property type="entry name" value="Epimerase"/>
    <property type="match status" value="1"/>
</dbReference>
<comment type="similarity">
    <text evidence="1">Belongs to the NAD(P)-dependent epimerase/dehydratase family. SDR39U1 subfamily.</text>
</comment>
<evidence type="ECO:0000256" key="1">
    <source>
        <dbReference type="ARBA" id="ARBA00009353"/>
    </source>
</evidence>
<dbReference type="PANTHER" id="PTHR11092:SF0">
    <property type="entry name" value="EPIMERASE FAMILY PROTEIN SDR39U1"/>
    <property type="match status" value="1"/>
</dbReference>
<dbReference type="Pfam" id="PF08338">
    <property type="entry name" value="DUF1731"/>
    <property type="match status" value="1"/>
</dbReference>
<organism evidence="4 5">
    <name type="scientific">Francisella frigiditurris</name>
    <dbReference type="NCBI Taxonomy" id="1542390"/>
    <lineage>
        <taxon>Bacteria</taxon>
        <taxon>Pseudomonadati</taxon>
        <taxon>Pseudomonadota</taxon>
        <taxon>Gammaproteobacteria</taxon>
        <taxon>Thiotrichales</taxon>
        <taxon>Francisellaceae</taxon>
        <taxon>Francisella</taxon>
    </lineage>
</organism>
<evidence type="ECO:0000313" key="4">
    <source>
        <dbReference type="EMBL" id="APC97242.1"/>
    </source>
</evidence>
<name>A0A1J0KU65_9GAMM</name>
<feature type="domain" description="NAD-dependent epimerase/dehydratase" evidence="2">
    <location>
        <begin position="3"/>
        <end position="211"/>
    </location>
</feature>
<proteinExistence type="inferred from homology"/>
<dbReference type="STRING" id="1542390.KX01_1151"/>
<evidence type="ECO:0000259" key="3">
    <source>
        <dbReference type="Pfam" id="PF08338"/>
    </source>
</evidence>
<dbReference type="OrthoDB" id="9801773at2"/>
<dbReference type="Gene3D" id="3.40.50.720">
    <property type="entry name" value="NAD(P)-binding Rossmann-like Domain"/>
    <property type="match status" value="1"/>
</dbReference>
<reference evidence="5" key="1">
    <citation type="submission" date="2014-10" db="EMBL/GenBank/DDBJ databases">
        <authorList>
            <person name="Kuske C.R."/>
            <person name="Challacombe J.F."/>
            <person name="Daligault H.E."/>
            <person name="Davenport K.W."/>
            <person name="Johnson S.L."/>
            <person name="Siddaramappa S."/>
            <person name="Petersen J.M."/>
        </authorList>
    </citation>
    <scope>NUCLEOTIDE SEQUENCE [LARGE SCALE GENOMIC DNA]</scope>
    <source>
        <strain evidence="5">CA97-1460</strain>
    </source>
</reference>
<dbReference type="InterPro" id="IPR036291">
    <property type="entry name" value="NAD(P)-bd_dom_sf"/>
</dbReference>
<dbReference type="EMBL" id="CP009654">
    <property type="protein sequence ID" value="APC97242.1"/>
    <property type="molecule type" value="Genomic_DNA"/>
</dbReference>
<accession>A0A1J0KU65</accession>
<dbReference type="SUPFAM" id="SSF51735">
    <property type="entry name" value="NAD(P)-binding Rossmann-fold domains"/>
    <property type="match status" value="1"/>
</dbReference>
<keyword evidence="5" id="KW-1185">Reference proteome</keyword>
<evidence type="ECO:0000259" key="2">
    <source>
        <dbReference type="Pfam" id="PF01370"/>
    </source>
</evidence>
<dbReference type="NCBIfam" id="TIGR01777">
    <property type="entry name" value="yfcH"/>
    <property type="match status" value="1"/>
</dbReference>
<dbReference type="InterPro" id="IPR013549">
    <property type="entry name" value="DUF1731"/>
</dbReference>
<gene>
    <name evidence="4" type="ORF">KX01_1151</name>
</gene>
<dbReference type="KEGG" id="frc:KX01_1151"/>
<feature type="domain" description="DUF1731" evidence="3">
    <location>
        <begin position="245"/>
        <end position="285"/>
    </location>
</feature>
<evidence type="ECO:0000313" key="5">
    <source>
        <dbReference type="Proteomes" id="UP000182521"/>
    </source>
</evidence>